<evidence type="ECO:0000313" key="1">
    <source>
        <dbReference type="EMBL" id="KKK56611.1"/>
    </source>
</evidence>
<name>A0A0F8Z958_9ZZZZ</name>
<accession>A0A0F8Z958</accession>
<sequence>MSINTAGNEEQNNYPVYGCTGCETTAGRNGCYLHLTHETSHNPFCLYYPYLNDYKLIEKVTEMVEQETYLVMI</sequence>
<dbReference type="AlphaFoldDB" id="A0A0F8Z958"/>
<proteinExistence type="predicted"/>
<organism evidence="1">
    <name type="scientific">marine sediment metagenome</name>
    <dbReference type="NCBI Taxonomy" id="412755"/>
    <lineage>
        <taxon>unclassified sequences</taxon>
        <taxon>metagenomes</taxon>
        <taxon>ecological metagenomes</taxon>
    </lineage>
</organism>
<comment type="caution">
    <text evidence="1">The sequence shown here is derived from an EMBL/GenBank/DDBJ whole genome shotgun (WGS) entry which is preliminary data.</text>
</comment>
<dbReference type="EMBL" id="LAZR01064906">
    <property type="protein sequence ID" value="KKK56611.1"/>
    <property type="molecule type" value="Genomic_DNA"/>
</dbReference>
<reference evidence="1" key="1">
    <citation type="journal article" date="2015" name="Nature">
        <title>Complex archaea that bridge the gap between prokaryotes and eukaryotes.</title>
        <authorList>
            <person name="Spang A."/>
            <person name="Saw J.H."/>
            <person name="Jorgensen S.L."/>
            <person name="Zaremba-Niedzwiedzka K."/>
            <person name="Martijn J."/>
            <person name="Lind A.E."/>
            <person name="van Eijk R."/>
            <person name="Schleper C."/>
            <person name="Guy L."/>
            <person name="Ettema T.J."/>
        </authorList>
    </citation>
    <scope>NUCLEOTIDE SEQUENCE</scope>
</reference>
<gene>
    <name evidence="1" type="ORF">LCGC14_3062770</name>
</gene>
<protein>
    <submittedName>
        <fullName evidence="1">Uncharacterized protein</fullName>
    </submittedName>
</protein>